<accession>A0A815WJK7</accession>
<proteinExistence type="predicted"/>
<dbReference type="CDD" id="cd00304">
    <property type="entry name" value="RT_like"/>
    <property type="match status" value="1"/>
</dbReference>
<feature type="domain" description="Reverse transcriptase" evidence="1">
    <location>
        <begin position="359"/>
        <end position="611"/>
    </location>
</feature>
<evidence type="ECO:0000313" key="2">
    <source>
        <dbReference type="EMBL" id="CAF1544077.1"/>
    </source>
</evidence>
<evidence type="ECO:0000313" key="3">
    <source>
        <dbReference type="Proteomes" id="UP000663852"/>
    </source>
</evidence>
<dbReference type="PANTHER" id="PTHR21301">
    <property type="entry name" value="REVERSE TRANSCRIPTASE"/>
    <property type="match status" value="1"/>
</dbReference>
<dbReference type="PROSITE" id="PS50878">
    <property type="entry name" value="RT_POL"/>
    <property type="match status" value="1"/>
</dbReference>
<dbReference type="InterPro" id="IPR043502">
    <property type="entry name" value="DNA/RNA_pol_sf"/>
</dbReference>
<evidence type="ECO:0000259" key="1">
    <source>
        <dbReference type="PROSITE" id="PS50878"/>
    </source>
</evidence>
<dbReference type="EMBL" id="CAJNOJ010001141">
    <property type="protein sequence ID" value="CAF1544077.1"/>
    <property type="molecule type" value="Genomic_DNA"/>
</dbReference>
<dbReference type="SUPFAM" id="SSF56672">
    <property type="entry name" value="DNA/RNA polymerases"/>
    <property type="match status" value="1"/>
</dbReference>
<sequence>MKMKFKAAVNLIKFVLKLLPIKKWNYIHIIRQHYGSLIGKNVFLYGKYQLKLSKTKLDLDLLRTCKREKIIPDFVRFKIPSTHQHHRQAINNCYEQMVIHELKLKKCKLSRLYRIIRNFKTLICLDLNHLHICRVERIIHRIVASKELEIKESHQNKLNKFRNKQRPASEPNKSTLSPITNLSKRILTDKEISILENGLNFVLPADKFDEMTFISNIETFFVELLGHCTDKRDYEEKDVDEEIKYNLTPIQLQYANKIRSVCNNFRHNADKVMTKHKHESVEFKRILNDLSKDKSILIARPDKGKGIVIIDKEDYNNKMLQILNDRNTFEIVEVDETITQEDRLMRKLKQLRNEGFITEKEFNFCRPRGSQPARIYGLPKIHKLGAPLRPIVSASGTFNYKLAKLLANKLDYLRKNESIIKDTFTFVDELRSLKFDNSRIKLISFDITSLFTNVPLNRTIQIILDKMYGSEHTCTYSSLKRDDWCRLCKNRYEMKYLLETSTKETEFIFNNKIYSQINGIAMGSPLGPLFADIYVNYLEERLWPRLKRNGLLYWRRYVDDTFAIVEKDANVEKIIDILNSFDNYIVFTFEEENNNTLPFLDIHITKLPNNVITEDKYYHSYNKSTNQPDSKPNTPLTHKSAENMITQVNKSDAGSDRILPDPTIRQNPIGFLETELNWNPTRKIPSVVANFMSDLSSYFL</sequence>
<dbReference type="AlphaFoldDB" id="A0A815WJK7"/>
<comment type="caution">
    <text evidence="2">The sequence shown here is derived from an EMBL/GenBank/DDBJ whole genome shotgun (WGS) entry which is preliminary data.</text>
</comment>
<dbReference type="Proteomes" id="UP000663852">
    <property type="component" value="Unassembled WGS sequence"/>
</dbReference>
<dbReference type="OrthoDB" id="10058657at2759"/>
<dbReference type="InterPro" id="IPR000477">
    <property type="entry name" value="RT_dom"/>
</dbReference>
<dbReference type="PANTHER" id="PTHR21301:SF10">
    <property type="entry name" value="REVERSE TRANSCRIPTASE DOMAIN-CONTAINING PROTEIN"/>
    <property type="match status" value="1"/>
</dbReference>
<gene>
    <name evidence="2" type="ORF">EDS130_LOCUS45531</name>
</gene>
<protein>
    <recommendedName>
        <fullName evidence="1">Reverse transcriptase domain-containing protein</fullName>
    </recommendedName>
</protein>
<organism evidence="2 3">
    <name type="scientific">Adineta ricciae</name>
    <name type="common">Rotifer</name>
    <dbReference type="NCBI Taxonomy" id="249248"/>
    <lineage>
        <taxon>Eukaryota</taxon>
        <taxon>Metazoa</taxon>
        <taxon>Spiralia</taxon>
        <taxon>Gnathifera</taxon>
        <taxon>Rotifera</taxon>
        <taxon>Eurotatoria</taxon>
        <taxon>Bdelloidea</taxon>
        <taxon>Adinetida</taxon>
        <taxon>Adinetidae</taxon>
        <taxon>Adineta</taxon>
    </lineage>
</organism>
<name>A0A815WJK7_ADIRI</name>
<reference evidence="2" key="1">
    <citation type="submission" date="2021-02" db="EMBL/GenBank/DDBJ databases">
        <authorList>
            <person name="Nowell W R."/>
        </authorList>
    </citation>
    <scope>NUCLEOTIDE SEQUENCE</scope>
</reference>